<name>A0A6G7VIN4_9RHOB</name>
<dbReference type="PANTHER" id="PTHR35342:SF5">
    <property type="entry name" value="TRICARBOXYLIC TRANSPORT PROTEIN"/>
    <property type="match status" value="1"/>
</dbReference>
<gene>
    <name evidence="2" type="ORF">G8E03_02450</name>
</gene>
<dbReference type="Proteomes" id="UP000500791">
    <property type="component" value="Chromosome"/>
</dbReference>
<proteinExistence type="predicted"/>
<evidence type="ECO:0000313" key="2">
    <source>
        <dbReference type="EMBL" id="QIK39725.1"/>
    </source>
</evidence>
<dbReference type="AlphaFoldDB" id="A0A6G7VIN4"/>
<feature type="domain" description="DUF112" evidence="1">
    <location>
        <begin position="36"/>
        <end position="112"/>
    </location>
</feature>
<evidence type="ECO:0000259" key="1">
    <source>
        <dbReference type="Pfam" id="PF01970"/>
    </source>
</evidence>
<dbReference type="Pfam" id="PF01970">
    <property type="entry name" value="TctA"/>
    <property type="match status" value="1"/>
</dbReference>
<reference evidence="2 3" key="1">
    <citation type="submission" date="2020-03" db="EMBL/GenBank/DDBJ databases">
        <title>Complete genome sequence of Monaibacterium sp. ALG8 with diverse plasmids.</title>
        <authorList>
            <person name="Sun C."/>
        </authorList>
    </citation>
    <scope>NUCLEOTIDE SEQUENCE [LARGE SCALE GENOMIC DNA]</scope>
    <source>
        <strain evidence="2 3">ALG8</strain>
    </source>
</reference>
<dbReference type="KEGG" id="mon:G8E03_02450"/>
<dbReference type="PANTHER" id="PTHR35342">
    <property type="entry name" value="TRICARBOXYLIC TRANSPORT PROTEIN"/>
    <property type="match status" value="1"/>
</dbReference>
<organism evidence="2 3">
    <name type="scientific">Pontivivens nitratireducens</name>
    <dbReference type="NCBI Taxonomy" id="2758038"/>
    <lineage>
        <taxon>Bacteria</taxon>
        <taxon>Pseudomonadati</taxon>
        <taxon>Pseudomonadota</taxon>
        <taxon>Alphaproteobacteria</taxon>
        <taxon>Rhodobacterales</taxon>
        <taxon>Paracoccaceae</taxon>
        <taxon>Pontivivens</taxon>
    </lineage>
</organism>
<protein>
    <recommendedName>
        <fullName evidence="1">DUF112 domain-containing protein</fullName>
    </recommendedName>
</protein>
<dbReference type="EMBL" id="CP049811">
    <property type="protein sequence ID" value="QIK39725.1"/>
    <property type="molecule type" value="Genomic_DNA"/>
</dbReference>
<dbReference type="InterPro" id="IPR002823">
    <property type="entry name" value="DUF112_TM"/>
</dbReference>
<keyword evidence="3" id="KW-1185">Reference proteome</keyword>
<accession>A0A6G7VIN4</accession>
<sequence length="112" mass="11745">MPRLMVCPFATRPCRTGVSTIPIAEFWQFRLTLSQGASIIDWFAYGFAARTVKGANETFDTGDVRGVIAAESANNATTSAALVSTIAFGVPGSTSMAFLLGAFLIPGLQPGP</sequence>
<evidence type="ECO:0000313" key="3">
    <source>
        <dbReference type="Proteomes" id="UP000500791"/>
    </source>
</evidence>